<dbReference type="InterPro" id="IPR013746">
    <property type="entry name" value="HMG_CoA_synt_C_dom"/>
</dbReference>
<feature type="binding site" evidence="4">
    <location>
        <position position="148"/>
    </location>
    <ligand>
        <name>substrate</name>
    </ligand>
</feature>
<evidence type="ECO:0000259" key="6">
    <source>
        <dbReference type="Pfam" id="PF08540"/>
    </source>
</evidence>
<comment type="caution">
    <text evidence="7">The sequence shown here is derived from an EMBL/GenBank/DDBJ whole genome shotgun (WGS) entry which is preliminary data.</text>
</comment>
<feature type="binding site" evidence="4">
    <location>
        <position position="143"/>
    </location>
    <ligand>
        <name>(3S)-3-hydroxy-3-methylglutaryl-CoA</name>
        <dbReference type="ChEBI" id="CHEBI:43074"/>
    </ligand>
</feature>
<evidence type="ECO:0000256" key="2">
    <source>
        <dbReference type="ARBA" id="ARBA00022679"/>
    </source>
</evidence>
<reference evidence="7 8" key="1">
    <citation type="submission" date="2017-05" db="EMBL/GenBank/DDBJ databases">
        <title>Vagococcus spp. assemblies.</title>
        <authorList>
            <person name="Gulvik C.A."/>
        </authorList>
    </citation>
    <scope>NUCLEOTIDE SEQUENCE [LARGE SCALE GENOMIC DNA]</scope>
    <source>
        <strain evidence="7 8">CCUG 41755</strain>
    </source>
</reference>
<dbReference type="InterPro" id="IPR011554">
    <property type="entry name" value="HMG_CoA_synthase_prok"/>
</dbReference>
<protein>
    <submittedName>
        <fullName evidence="7">Hydroxymethylglutaryl-CoA synthase</fullName>
    </submittedName>
</protein>
<dbReference type="SUPFAM" id="SSF53901">
    <property type="entry name" value="Thiolase-like"/>
    <property type="match status" value="2"/>
</dbReference>
<evidence type="ECO:0000256" key="1">
    <source>
        <dbReference type="ARBA" id="ARBA00007061"/>
    </source>
</evidence>
<dbReference type="AlphaFoldDB" id="A0A430A8A6"/>
<sequence>MTIGIDKLNFFAPNLYVDLVDLATARGVEPAKYTIGIGQEKMAFPPLTQDTISMGANAALPIVSKEDAELIDLVILGTESGIDYSKAGATVIHQLLGVQPFARAIEIKQACYGATAGLLMAKDYITSHPGRKALVIASDIARYGLATGGEVTQGAGAVAMLISENPKILELEDESVVYTDNIFDFWRPVYSDNALVDGKFSNEAYINFFSTVWEEYKRRTNRSLDDFEALCFHLPYSKMGKKALLPVLENDEATDAIKEKLLTNYEHSILHTKAIGNIYTGSLYLGLCSLLDNQPNLKDNQLIGLFSYGSGAVGEFFTGRLVPGFSDHLQTEAHRNLLNERQALTIPEYESLFKEKLPQDGSEMRLDTQADPASICIEKITDHQRYYHKK</sequence>
<comment type="similarity">
    <text evidence="1">Belongs to the thiolase-like superfamily. HMG-CoA synthase family.</text>
</comment>
<proteinExistence type="inferred from homology"/>
<evidence type="ECO:0000313" key="8">
    <source>
        <dbReference type="Proteomes" id="UP000287101"/>
    </source>
</evidence>
<evidence type="ECO:0000313" key="7">
    <source>
        <dbReference type="EMBL" id="RSU03363.1"/>
    </source>
</evidence>
<accession>A0A430A8A6</accession>
<feature type="domain" description="Hydroxymethylglutaryl-coenzyme A synthase C-terminal" evidence="6">
    <location>
        <begin position="177"/>
        <end position="259"/>
    </location>
</feature>
<gene>
    <name evidence="7" type="ORF">CBF31_06530</name>
</gene>
<feature type="binding site" evidence="4">
    <location>
        <position position="242"/>
    </location>
    <ligand>
        <name>(3S)-3-hydroxy-3-methylglutaryl-CoA</name>
        <dbReference type="ChEBI" id="CHEBI:43074"/>
    </ligand>
</feature>
<dbReference type="InterPro" id="IPR016039">
    <property type="entry name" value="Thiolase-like"/>
</dbReference>
<dbReference type="GO" id="GO:0006084">
    <property type="term" value="P:acetyl-CoA metabolic process"/>
    <property type="evidence" value="ECO:0007669"/>
    <property type="project" value="InterPro"/>
</dbReference>
<feature type="binding site" evidence="4">
    <location>
        <position position="277"/>
    </location>
    <ligand>
        <name>(3S)-3-hydroxy-3-methylglutaryl-CoA</name>
        <dbReference type="ChEBI" id="CHEBI:43074"/>
    </ligand>
</feature>
<organism evidence="7 8">
    <name type="scientific">Vagococcus fessus</name>
    <dbReference type="NCBI Taxonomy" id="120370"/>
    <lineage>
        <taxon>Bacteria</taxon>
        <taxon>Bacillati</taxon>
        <taxon>Bacillota</taxon>
        <taxon>Bacilli</taxon>
        <taxon>Lactobacillales</taxon>
        <taxon>Enterococcaceae</taxon>
        <taxon>Vagococcus</taxon>
    </lineage>
</organism>
<dbReference type="Pfam" id="PF01154">
    <property type="entry name" value="HMG_CoA_synt_N"/>
    <property type="match status" value="1"/>
</dbReference>
<dbReference type="Proteomes" id="UP000287101">
    <property type="component" value="Unassembled WGS sequence"/>
</dbReference>
<feature type="active site" description="Proton donor/acceptor" evidence="3">
    <location>
        <position position="233"/>
    </location>
</feature>
<dbReference type="PANTHER" id="PTHR43323">
    <property type="entry name" value="3-HYDROXY-3-METHYLGLUTARYL COENZYME A SYNTHASE"/>
    <property type="match status" value="1"/>
</dbReference>
<evidence type="ECO:0000256" key="3">
    <source>
        <dbReference type="PIRSR" id="PIRSR611554-1"/>
    </source>
</evidence>
<evidence type="ECO:0000256" key="4">
    <source>
        <dbReference type="PIRSR" id="PIRSR611554-2"/>
    </source>
</evidence>
<name>A0A430A8A6_9ENTE</name>
<keyword evidence="2" id="KW-0808">Transferase</keyword>
<dbReference type="EMBL" id="NGJY01000002">
    <property type="protein sequence ID" value="RSU03363.1"/>
    <property type="molecule type" value="Genomic_DNA"/>
</dbReference>
<keyword evidence="8" id="KW-1185">Reference proteome</keyword>
<dbReference type="CDD" id="cd00827">
    <property type="entry name" value="init_cond_enzymes"/>
    <property type="match status" value="1"/>
</dbReference>
<feature type="domain" description="Hydroxymethylglutaryl-coenzyme A synthase C-terminal" evidence="6">
    <location>
        <begin position="266"/>
        <end position="351"/>
    </location>
</feature>
<dbReference type="Pfam" id="PF08540">
    <property type="entry name" value="HMG_CoA_synt_C"/>
    <property type="match status" value="2"/>
</dbReference>
<feature type="active site" description="Proton donor/acceptor" evidence="3">
    <location>
        <position position="79"/>
    </location>
</feature>
<feature type="active site" description="Acyl-thioester intermediate" evidence="3">
    <location>
        <position position="111"/>
    </location>
</feature>
<dbReference type="InterPro" id="IPR013528">
    <property type="entry name" value="HMG_CoA_synth_N"/>
</dbReference>
<dbReference type="RefSeq" id="WP_126831572.1">
    <property type="nucleotide sequence ID" value="NZ_CBCRYB010000001.1"/>
</dbReference>
<dbReference type="GO" id="GO:0004421">
    <property type="term" value="F:hydroxymethylglutaryl-CoA synthase activity"/>
    <property type="evidence" value="ECO:0007669"/>
    <property type="project" value="InterPro"/>
</dbReference>
<feature type="domain" description="Hydroxymethylglutaryl-coenzyme A synthase N-terminal" evidence="5">
    <location>
        <begin position="3"/>
        <end position="164"/>
    </location>
</feature>
<dbReference type="NCBIfam" id="TIGR01835">
    <property type="entry name" value="HMG-CoA-S_prok"/>
    <property type="match status" value="1"/>
</dbReference>
<evidence type="ECO:0000259" key="5">
    <source>
        <dbReference type="Pfam" id="PF01154"/>
    </source>
</evidence>
<dbReference type="Gene3D" id="3.40.47.10">
    <property type="match status" value="2"/>
</dbReference>
<dbReference type="PANTHER" id="PTHR43323:SF2">
    <property type="entry name" value="HYDROXYMETHYLGLUTARYL-COA SYNTHASE"/>
    <property type="match status" value="1"/>
</dbReference>
<dbReference type="OrthoDB" id="9769523at2"/>